<evidence type="ECO:0000256" key="1">
    <source>
        <dbReference type="SAM" id="Coils"/>
    </source>
</evidence>
<dbReference type="RefSeq" id="WP_186862332.1">
    <property type="nucleotide sequence ID" value="NZ_JACOGC010000002.1"/>
</dbReference>
<sequence length="386" mass="45849">MTHKSKNKVKPQYAVLRTKKIKNRSHLTSAVRHNLRLRHQKNIDSSRSELNQILINDFGIDMKSGPDFQVKLTEHYQKLGIKEKKNNVLCFEYFAIASPDFFVGKSVEDIGKWAGDQVKFMRKEFGDQLKFAVLHMDEQTPHIHFFVTTEQKTIKRYRNRYGECEKETWSLSSAKINPEYLADLQTRFADNNKKWGLVRGQKGSKAKHQEASDYEYTIQKVQQILESSPAYEKKFRELVDGIDFSWKERMSEDALKKKFSECILPLIKNIKHEADIYRQFSMLNFQNLQMEFFKETKAAKIERKEMEVERIDMENKKEVYQEAINQKIGDAGLVFQYQERMLKMEQELANERRKNVELRSRFRQRFEKFFNIAREFIGVLPKPKIA</sequence>
<evidence type="ECO:0000313" key="3">
    <source>
        <dbReference type="Proteomes" id="UP000613113"/>
    </source>
</evidence>
<dbReference type="EMBL" id="JACOGC010000002">
    <property type="protein sequence ID" value="MBC3884740.1"/>
    <property type="molecule type" value="Genomic_DNA"/>
</dbReference>
<comment type="caution">
    <text evidence="2">The sequence shown here is derived from an EMBL/GenBank/DDBJ whole genome shotgun (WGS) entry which is preliminary data.</text>
</comment>
<evidence type="ECO:0000313" key="2">
    <source>
        <dbReference type="EMBL" id="MBC3884740.1"/>
    </source>
</evidence>
<protein>
    <submittedName>
        <fullName evidence="2">Plasmid recombination protein</fullName>
    </submittedName>
</protein>
<name>A0ABR6YLS8_9BURK</name>
<dbReference type="CDD" id="cd17242">
    <property type="entry name" value="MobM_relaxase"/>
    <property type="match status" value="1"/>
</dbReference>
<accession>A0ABR6YLS8</accession>
<dbReference type="Gene3D" id="3.30.930.30">
    <property type="match status" value="1"/>
</dbReference>
<dbReference type="NCBIfam" id="NF041497">
    <property type="entry name" value="MobV"/>
    <property type="match status" value="1"/>
</dbReference>
<dbReference type="InterPro" id="IPR001668">
    <property type="entry name" value="Mob_Pre"/>
</dbReference>
<reference evidence="2 3" key="1">
    <citation type="submission" date="2020-08" db="EMBL/GenBank/DDBJ databases">
        <title>Novel species isolated from subtropical streams in China.</title>
        <authorList>
            <person name="Lu H."/>
        </authorList>
    </citation>
    <scope>NUCLEOTIDE SEQUENCE [LARGE SCALE GENOMIC DNA]</scope>
    <source>
        <strain evidence="2 3">FT31W</strain>
    </source>
</reference>
<dbReference type="Pfam" id="PF01076">
    <property type="entry name" value="Mob_Pre"/>
    <property type="match status" value="1"/>
</dbReference>
<feature type="coiled-coil region" evidence="1">
    <location>
        <begin position="296"/>
        <end position="361"/>
    </location>
</feature>
<dbReference type="Proteomes" id="UP000613113">
    <property type="component" value="Unassembled WGS sequence"/>
</dbReference>
<keyword evidence="3" id="KW-1185">Reference proteome</keyword>
<gene>
    <name evidence="2" type="ORF">H8K27_06340</name>
</gene>
<proteinExistence type="predicted"/>
<organism evidence="2 3">
    <name type="scientific">Undibacterium griseum</name>
    <dbReference type="NCBI Taxonomy" id="2762295"/>
    <lineage>
        <taxon>Bacteria</taxon>
        <taxon>Pseudomonadati</taxon>
        <taxon>Pseudomonadota</taxon>
        <taxon>Betaproteobacteria</taxon>
        <taxon>Burkholderiales</taxon>
        <taxon>Oxalobacteraceae</taxon>
        <taxon>Undibacterium</taxon>
    </lineage>
</organism>
<keyword evidence="1" id="KW-0175">Coiled coil</keyword>